<gene>
    <name evidence="2" type="ORF">KP509_02G056200</name>
</gene>
<sequence>MYVRSSPLSERLPFYSSHEGSTTPRDCPNSQETCRTRVSSRQAMAYNEAAITWSVSPSCSLSPIARSSNIRGSVGNRLILYASSSISISPGCSGFRPHSTSRRSVLLSTIALPLLIRTQKYHLSSAEDFIDPAEQALFETLSARESLTVLCEDIKSLTQRNVSNAELQDPKRALGEIYESLEVSLPKVAEEFELEEDIIQELLESVACANDVFVRSCFTTNPSSGLDKCSKFLELACVQMDEMLEQVPTKTLQSMLLLRGIRPIA</sequence>
<dbReference type="Proteomes" id="UP000825935">
    <property type="component" value="Chromosome 2"/>
</dbReference>
<protein>
    <submittedName>
        <fullName evidence="2">Uncharacterized protein</fullName>
    </submittedName>
</protein>
<dbReference type="EMBL" id="CM035407">
    <property type="protein sequence ID" value="KAH7443925.1"/>
    <property type="molecule type" value="Genomic_DNA"/>
</dbReference>
<reference evidence="2" key="1">
    <citation type="submission" date="2021-08" db="EMBL/GenBank/DDBJ databases">
        <title>WGS assembly of Ceratopteris richardii.</title>
        <authorList>
            <person name="Marchant D.B."/>
            <person name="Chen G."/>
            <person name="Jenkins J."/>
            <person name="Shu S."/>
            <person name="Leebens-Mack J."/>
            <person name="Grimwood J."/>
            <person name="Schmutz J."/>
            <person name="Soltis P."/>
            <person name="Soltis D."/>
            <person name="Chen Z.-H."/>
        </authorList>
    </citation>
    <scope>NUCLEOTIDE SEQUENCE</scope>
    <source>
        <strain evidence="2">Whitten #5841</strain>
        <tissue evidence="2">Leaf</tissue>
    </source>
</reference>
<feature type="region of interest" description="Disordered" evidence="1">
    <location>
        <begin position="1"/>
        <end position="32"/>
    </location>
</feature>
<dbReference type="OrthoDB" id="10417952at2759"/>
<dbReference type="OMA" id="CANDVFV"/>
<comment type="caution">
    <text evidence="2">The sequence shown here is derived from an EMBL/GenBank/DDBJ whole genome shotgun (WGS) entry which is preliminary data.</text>
</comment>
<evidence type="ECO:0000313" key="3">
    <source>
        <dbReference type="Proteomes" id="UP000825935"/>
    </source>
</evidence>
<organism evidence="2 3">
    <name type="scientific">Ceratopteris richardii</name>
    <name type="common">Triangle waterfern</name>
    <dbReference type="NCBI Taxonomy" id="49495"/>
    <lineage>
        <taxon>Eukaryota</taxon>
        <taxon>Viridiplantae</taxon>
        <taxon>Streptophyta</taxon>
        <taxon>Embryophyta</taxon>
        <taxon>Tracheophyta</taxon>
        <taxon>Polypodiopsida</taxon>
        <taxon>Polypodiidae</taxon>
        <taxon>Polypodiales</taxon>
        <taxon>Pteridineae</taxon>
        <taxon>Pteridaceae</taxon>
        <taxon>Parkerioideae</taxon>
        <taxon>Ceratopteris</taxon>
    </lineage>
</organism>
<proteinExistence type="predicted"/>
<evidence type="ECO:0000256" key="1">
    <source>
        <dbReference type="SAM" id="MobiDB-lite"/>
    </source>
</evidence>
<name>A0A8T2VE96_CERRI</name>
<feature type="compositionally biased region" description="Polar residues" evidence="1">
    <location>
        <begin position="18"/>
        <end position="32"/>
    </location>
</feature>
<accession>A0A8T2VE96</accession>
<keyword evidence="3" id="KW-1185">Reference proteome</keyword>
<evidence type="ECO:0000313" key="2">
    <source>
        <dbReference type="EMBL" id="KAH7443925.1"/>
    </source>
</evidence>
<dbReference type="AlphaFoldDB" id="A0A8T2VE96"/>